<dbReference type="AlphaFoldDB" id="W8TE16"/>
<dbReference type="RefSeq" id="WP_025435097.1">
    <property type="nucleotide sequence ID" value="NZ_CP007452.1"/>
</dbReference>
<organism evidence="1 2">
    <name type="scientific">Peptoclostridium acidaminophilum DSM 3953</name>
    <dbReference type="NCBI Taxonomy" id="1286171"/>
    <lineage>
        <taxon>Bacteria</taxon>
        <taxon>Bacillati</taxon>
        <taxon>Bacillota</taxon>
        <taxon>Clostridia</taxon>
        <taxon>Peptostreptococcales</taxon>
        <taxon>Peptoclostridiaceae</taxon>
        <taxon>Peptoclostridium</taxon>
    </lineage>
</organism>
<accession>W8TE16</accession>
<reference evidence="1 2" key="1">
    <citation type="journal article" date="2014" name="Genome Announc.">
        <title>Complete Genome Sequence of Amino Acid-Utilizing Eubacterium acidaminophilum al-2 (DSM 3953).</title>
        <authorList>
            <person name="Poehlein A."/>
            <person name="Andreesen J.R."/>
            <person name="Daniel R."/>
        </authorList>
    </citation>
    <scope>NUCLEOTIDE SEQUENCE [LARGE SCALE GENOMIC DNA]</scope>
    <source>
        <strain evidence="1 2">DSM 3953</strain>
    </source>
</reference>
<name>W8TE16_PEPAC</name>
<sequence>MKSMKSVSIVIENGKMLTESILFKRDQVGCSVKKLGQELADRSRMISEYRSQYGFGEEEMI</sequence>
<proteinExistence type="predicted"/>
<gene>
    <name evidence="1" type="ORF">EAL2_c07620</name>
</gene>
<dbReference type="KEGG" id="eac:EAL2_c07620"/>
<evidence type="ECO:0000313" key="2">
    <source>
        <dbReference type="Proteomes" id="UP000019591"/>
    </source>
</evidence>
<protein>
    <submittedName>
        <fullName evidence="1">Uncharacterized protein</fullName>
    </submittedName>
</protein>
<keyword evidence="2" id="KW-1185">Reference proteome</keyword>
<evidence type="ECO:0000313" key="1">
    <source>
        <dbReference type="EMBL" id="AHM56063.1"/>
    </source>
</evidence>
<dbReference type="Proteomes" id="UP000019591">
    <property type="component" value="Chromosome"/>
</dbReference>
<dbReference type="HOGENOM" id="CLU_2915609_0_0_9"/>
<dbReference type="EMBL" id="CP007452">
    <property type="protein sequence ID" value="AHM56063.1"/>
    <property type="molecule type" value="Genomic_DNA"/>
</dbReference>
<dbReference type="PATRIC" id="fig|1286171.3.peg.708"/>